<accession>A0A7Y4KNG6</accession>
<feature type="domain" description="Transposase zinc-binding" evidence="1">
    <location>
        <begin position="38"/>
        <end position="116"/>
    </location>
</feature>
<evidence type="ECO:0000313" key="3">
    <source>
        <dbReference type="Proteomes" id="UP000563426"/>
    </source>
</evidence>
<dbReference type="RefSeq" id="WP_171437121.1">
    <property type="nucleotide sequence ID" value="NZ_JABFJV010000193.1"/>
</dbReference>
<dbReference type="EMBL" id="JABFJV010000193">
    <property type="protein sequence ID" value="NOK36943.1"/>
    <property type="molecule type" value="Genomic_DNA"/>
</dbReference>
<dbReference type="Pfam" id="PF14319">
    <property type="entry name" value="Zn_Tnp_IS91"/>
    <property type="match status" value="1"/>
</dbReference>
<organism evidence="2 3">
    <name type="scientific">Corallococcus exercitus</name>
    <dbReference type="NCBI Taxonomy" id="2316736"/>
    <lineage>
        <taxon>Bacteria</taxon>
        <taxon>Pseudomonadati</taxon>
        <taxon>Myxococcota</taxon>
        <taxon>Myxococcia</taxon>
        <taxon>Myxococcales</taxon>
        <taxon>Cystobacterineae</taxon>
        <taxon>Myxococcaceae</taxon>
        <taxon>Corallococcus</taxon>
    </lineage>
</organism>
<gene>
    <name evidence="2" type="ORF">HMI49_27420</name>
</gene>
<reference evidence="2 3" key="1">
    <citation type="submission" date="2020-05" db="EMBL/GenBank/DDBJ databases">
        <authorList>
            <person name="Whitworth D."/>
        </authorList>
    </citation>
    <scope>NUCLEOTIDE SEQUENCE [LARGE SCALE GENOMIC DNA]</scope>
    <source>
        <strain evidence="2 3">AB043B</strain>
    </source>
</reference>
<name>A0A7Y4KNG6_9BACT</name>
<protein>
    <recommendedName>
        <fullName evidence="1">Transposase zinc-binding domain-containing protein</fullName>
    </recommendedName>
</protein>
<sequence length="122" mass="13934">MEERGWAYRRRQPEGTVLYEAVRENLATLLAEASDVGRGLPRNVERDLARYLECGVLVHGFARVRCESCKDELLVAFSCKGRGVCPSCNAKRAQVTAVHLVERVLPHVPYRQWTLSFPHRVR</sequence>
<comment type="caution">
    <text evidence="2">The sequence shown here is derived from an EMBL/GenBank/DDBJ whole genome shotgun (WGS) entry which is preliminary data.</text>
</comment>
<keyword evidence="3" id="KW-1185">Reference proteome</keyword>
<evidence type="ECO:0000259" key="1">
    <source>
        <dbReference type="Pfam" id="PF14319"/>
    </source>
</evidence>
<dbReference type="Proteomes" id="UP000563426">
    <property type="component" value="Unassembled WGS sequence"/>
</dbReference>
<evidence type="ECO:0000313" key="2">
    <source>
        <dbReference type="EMBL" id="NOK36943.1"/>
    </source>
</evidence>
<dbReference type="AlphaFoldDB" id="A0A7Y4KNG6"/>
<proteinExistence type="predicted"/>
<dbReference type="InterPro" id="IPR026889">
    <property type="entry name" value="Zn_Tnp"/>
</dbReference>